<dbReference type="Gene3D" id="3.40.190.10">
    <property type="entry name" value="Periplasmic binding protein-like II"/>
    <property type="match status" value="1"/>
</dbReference>
<evidence type="ECO:0000256" key="3">
    <source>
        <dbReference type="ARBA" id="ARBA00022448"/>
    </source>
</evidence>
<dbReference type="PANTHER" id="PTHR30290">
    <property type="entry name" value="PERIPLASMIC BINDING COMPONENT OF ABC TRANSPORTER"/>
    <property type="match status" value="1"/>
</dbReference>
<evidence type="ECO:0000256" key="1">
    <source>
        <dbReference type="ARBA" id="ARBA00004196"/>
    </source>
</evidence>
<proteinExistence type="inferred from homology"/>
<dbReference type="Proteomes" id="UP000481109">
    <property type="component" value="Unassembled WGS sequence"/>
</dbReference>
<dbReference type="RefSeq" id="WP_165335975.1">
    <property type="nucleotide sequence ID" value="NZ_JAAKZW010000227.1"/>
</dbReference>
<evidence type="ECO:0000256" key="2">
    <source>
        <dbReference type="ARBA" id="ARBA00005695"/>
    </source>
</evidence>
<dbReference type="GO" id="GO:0015833">
    <property type="term" value="P:peptide transport"/>
    <property type="evidence" value="ECO:0007669"/>
    <property type="project" value="TreeGrafter"/>
</dbReference>
<dbReference type="InterPro" id="IPR039424">
    <property type="entry name" value="SBP_5"/>
</dbReference>
<organism evidence="6 7">
    <name type="scientific">Streptomyces mesophilus</name>
    <dbReference type="NCBI Taxonomy" id="1775132"/>
    <lineage>
        <taxon>Bacteria</taxon>
        <taxon>Bacillati</taxon>
        <taxon>Actinomycetota</taxon>
        <taxon>Actinomycetes</taxon>
        <taxon>Kitasatosporales</taxon>
        <taxon>Streptomycetaceae</taxon>
        <taxon>Streptomyces</taxon>
    </lineage>
</organism>
<evidence type="ECO:0000256" key="4">
    <source>
        <dbReference type="ARBA" id="ARBA00022729"/>
    </source>
</evidence>
<sequence>MARVPLAAGVCTLALGLAVTGCTTSADSTGGGKDGGKKVKATIATSSDPTSLDPNLGTVAADFVFARMLNDQLVRRDDKGEIIPGLASEWKADPTSAEFTLRKDAKCTDGTKVTASGVAKVLTRFADPATKSTAASQVFGPGAKVTATGDDATGKVSVKLDKPWSDLLYGLALPQAGIVCPAALDKPELLKSGKKGAGTGAYYIQSAKPGDKYTLTAVKGYDGWATYKNMPKGTVPDTVEMPVIQSEATMANNLQAGTLDYAAFTGPDVARFVKDKRFTINPAPIIRMMVVFNEREGHPGADPKVREAIAKALDRKAFNQAVTRGTGTLMASITDGSVPCANKDESLLAKTDVAAAKGVLKGVKIKLVGTNAVAGGSGNDYVQAALKAAGADVSLRNADSATWGNDVISNKGDWDLTILPNLNLTNLLTTPASLFLGPDPADGGRNFPGVDNKGFAKGFGEAMATTDETAKCAAWGDAQKSLLGSHDVVPLATVNLNYTTAARISIAAPDGLLAPETVRVTK</sequence>
<protein>
    <submittedName>
        <fullName evidence="6">ABC transporter substrate-binding protein</fullName>
    </submittedName>
</protein>
<keyword evidence="4" id="KW-0732">Signal</keyword>
<dbReference type="CDD" id="cd00995">
    <property type="entry name" value="PBP2_NikA_DppA_OppA_like"/>
    <property type="match status" value="1"/>
</dbReference>
<dbReference type="InterPro" id="IPR000914">
    <property type="entry name" value="SBP_5_dom"/>
</dbReference>
<evidence type="ECO:0000313" key="6">
    <source>
        <dbReference type="EMBL" id="NGO80559.1"/>
    </source>
</evidence>
<dbReference type="AlphaFoldDB" id="A0A6G4XSI6"/>
<keyword evidence="7" id="KW-1185">Reference proteome</keyword>
<dbReference type="PROSITE" id="PS51257">
    <property type="entry name" value="PROKAR_LIPOPROTEIN"/>
    <property type="match status" value="1"/>
</dbReference>
<evidence type="ECO:0000259" key="5">
    <source>
        <dbReference type="Pfam" id="PF00496"/>
    </source>
</evidence>
<keyword evidence="3" id="KW-0813">Transport</keyword>
<evidence type="ECO:0000313" key="7">
    <source>
        <dbReference type="Proteomes" id="UP000481109"/>
    </source>
</evidence>
<dbReference type="SUPFAM" id="SSF53850">
    <property type="entry name" value="Periplasmic binding protein-like II"/>
    <property type="match status" value="1"/>
</dbReference>
<accession>A0A6G4XSI6</accession>
<dbReference type="GO" id="GO:0042597">
    <property type="term" value="C:periplasmic space"/>
    <property type="evidence" value="ECO:0007669"/>
    <property type="project" value="UniProtKB-ARBA"/>
</dbReference>
<feature type="domain" description="Solute-binding protein family 5" evidence="5">
    <location>
        <begin position="81"/>
        <end position="419"/>
    </location>
</feature>
<dbReference type="Gene3D" id="3.10.105.10">
    <property type="entry name" value="Dipeptide-binding Protein, Domain 3"/>
    <property type="match status" value="1"/>
</dbReference>
<dbReference type="EMBL" id="JAAKZW010000227">
    <property type="protein sequence ID" value="NGO80559.1"/>
    <property type="molecule type" value="Genomic_DNA"/>
</dbReference>
<dbReference type="GO" id="GO:1904680">
    <property type="term" value="F:peptide transmembrane transporter activity"/>
    <property type="evidence" value="ECO:0007669"/>
    <property type="project" value="TreeGrafter"/>
</dbReference>
<dbReference type="PIRSF" id="PIRSF002741">
    <property type="entry name" value="MppA"/>
    <property type="match status" value="1"/>
</dbReference>
<dbReference type="InterPro" id="IPR030678">
    <property type="entry name" value="Peptide/Ni-bd"/>
</dbReference>
<comment type="caution">
    <text evidence="6">The sequence shown here is derived from an EMBL/GenBank/DDBJ whole genome shotgun (WGS) entry which is preliminary data.</text>
</comment>
<name>A0A6G4XSI6_9ACTN</name>
<comment type="subcellular location">
    <subcellularLocation>
        <location evidence="1">Cell envelope</location>
    </subcellularLocation>
</comment>
<dbReference type="Pfam" id="PF00496">
    <property type="entry name" value="SBP_bac_5"/>
    <property type="match status" value="1"/>
</dbReference>
<dbReference type="GO" id="GO:0043190">
    <property type="term" value="C:ATP-binding cassette (ABC) transporter complex"/>
    <property type="evidence" value="ECO:0007669"/>
    <property type="project" value="InterPro"/>
</dbReference>
<gene>
    <name evidence="6" type="ORF">G6045_33615</name>
</gene>
<comment type="similarity">
    <text evidence="2">Belongs to the bacterial solute-binding protein 5 family.</text>
</comment>
<dbReference type="GO" id="GO:0030313">
    <property type="term" value="C:cell envelope"/>
    <property type="evidence" value="ECO:0007669"/>
    <property type="project" value="UniProtKB-SubCell"/>
</dbReference>
<dbReference type="PANTHER" id="PTHR30290:SF10">
    <property type="entry name" value="PERIPLASMIC OLIGOPEPTIDE-BINDING PROTEIN-RELATED"/>
    <property type="match status" value="1"/>
</dbReference>
<reference evidence="6 7" key="1">
    <citation type="submission" date="2020-02" db="EMBL/GenBank/DDBJ databases">
        <title>Whole-genome analyses of novel actinobacteria.</title>
        <authorList>
            <person name="Sahin N."/>
            <person name="Tokatli A."/>
        </authorList>
    </citation>
    <scope>NUCLEOTIDE SEQUENCE [LARGE SCALE GENOMIC DNA]</scope>
    <source>
        <strain evidence="6 7">YC504</strain>
    </source>
</reference>